<feature type="region of interest" description="Disordered" evidence="1">
    <location>
        <begin position="167"/>
        <end position="253"/>
    </location>
</feature>
<feature type="transmembrane region" description="Helical" evidence="2">
    <location>
        <begin position="263"/>
        <end position="282"/>
    </location>
</feature>
<keyword evidence="2" id="KW-0472">Membrane</keyword>
<name>A0A1Y5TH94_9RHOB</name>
<dbReference type="EMBL" id="FWFQ01000035">
    <property type="protein sequence ID" value="SLN64209.1"/>
    <property type="molecule type" value="Genomic_DNA"/>
</dbReference>
<evidence type="ECO:0000313" key="4">
    <source>
        <dbReference type="EMBL" id="SLN64209.1"/>
    </source>
</evidence>
<organism evidence="4 5">
    <name type="scientific">Pseudoruegeria aquimaris</name>
    <dbReference type="NCBI Taxonomy" id="393663"/>
    <lineage>
        <taxon>Bacteria</taxon>
        <taxon>Pseudomonadati</taxon>
        <taxon>Pseudomonadota</taxon>
        <taxon>Alphaproteobacteria</taxon>
        <taxon>Rhodobacterales</taxon>
        <taxon>Roseobacteraceae</taxon>
        <taxon>Pseudoruegeria</taxon>
    </lineage>
</organism>
<dbReference type="Proteomes" id="UP000193409">
    <property type="component" value="Unassembled WGS sequence"/>
</dbReference>
<feature type="compositionally biased region" description="Acidic residues" evidence="1">
    <location>
        <begin position="78"/>
        <end position="134"/>
    </location>
</feature>
<feature type="domain" description="Zinc finger/thioredoxin putative" evidence="3">
    <location>
        <begin position="1"/>
        <end position="36"/>
    </location>
</feature>
<evidence type="ECO:0000256" key="2">
    <source>
        <dbReference type="SAM" id="Phobius"/>
    </source>
</evidence>
<protein>
    <recommendedName>
        <fullName evidence="3">Zinc finger/thioredoxin putative domain-containing protein</fullName>
    </recommendedName>
</protein>
<dbReference type="Pfam" id="PF13717">
    <property type="entry name" value="Zn_ribbon_4"/>
    <property type="match status" value="1"/>
</dbReference>
<dbReference type="InterPro" id="IPR011723">
    <property type="entry name" value="Znf/thioredoxin_put"/>
</dbReference>
<evidence type="ECO:0000259" key="3">
    <source>
        <dbReference type="Pfam" id="PF13717"/>
    </source>
</evidence>
<feature type="region of interest" description="Disordered" evidence="1">
    <location>
        <begin position="66"/>
        <end position="145"/>
    </location>
</feature>
<dbReference type="NCBIfam" id="TIGR02098">
    <property type="entry name" value="MJ0042_CXXC"/>
    <property type="match status" value="1"/>
</dbReference>
<gene>
    <name evidence="4" type="ORF">PSA7680_03382</name>
</gene>
<dbReference type="RefSeq" id="WP_245824723.1">
    <property type="nucleotide sequence ID" value="NZ_FWFQ01000035.1"/>
</dbReference>
<reference evidence="4 5" key="1">
    <citation type="submission" date="2017-03" db="EMBL/GenBank/DDBJ databases">
        <authorList>
            <person name="Afonso C.L."/>
            <person name="Miller P.J."/>
            <person name="Scott M.A."/>
            <person name="Spackman E."/>
            <person name="Goraichik I."/>
            <person name="Dimitrov K.M."/>
            <person name="Suarez D.L."/>
            <person name="Swayne D.E."/>
        </authorList>
    </citation>
    <scope>NUCLEOTIDE SEQUENCE [LARGE SCALE GENOMIC DNA]</scope>
    <source>
        <strain evidence="4 5">CECT 7680</strain>
    </source>
</reference>
<keyword evidence="2" id="KW-0812">Transmembrane</keyword>
<dbReference type="AlphaFoldDB" id="A0A1Y5TH94"/>
<keyword evidence="5" id="KW-1185">Reference proteome</keyword>
<evidence type="ECO:0000313" key="5">
    <source>
        <dbReference type="Proteomes" id="UP000193409"/>
    </source>
</evidence>
<evidence type="ECO:0000256" key="1">
    <source>
        <dbReference type="SAM" id="MobiDB-lite"/>
    </source>
</evidence>
<sequence>MRLICPNCDAQYEVDDAVIPDDGRDVQCSNCGHTWFQKPAHLDAELSEELAEEGFGPAAAVELEADDDAEEAPHDAADAPDPEEAQDGYEEEDDTAEAADDAGYEEGEAEEDVALPNLTDEDEEEEPVDEEYEDASAPIGQSVLAQRQRTLDESILGILKEEAEREALARQREAQSGLETQGDLGLGEPEEKPSEPMTPVQERTARLRGIEPAEEEGEETRKDLLPDIEEINSSLRPATEREGAPEPLEPEEAERAQRRGFRIGFSLMIFLIVILICAYAYAPTIIETVPESQAAMGQYVDFVNESRVTLNGWMSDLAAKLSSLGGGSEAVQ</sequence>
<keyword evidence="2" id="KW-1133">Transmembrane helix</keyword>
<accession>A0A1Y5TH94</accession>
<proteinExistence type="predicted"/>